<dbReference type="InterPro" id="IPR050640">
    <property type="entry name" value="Bact_2-comp_sensor_kinase"/>
</dbReference>
<dbReference type="InterPro" id="IPR036890">
    <property type="entry name" value="HATPase_C_sf"/>
</dbReference>
<name>A0A7J5AAY6_9FLAO</name>
<dbReference type="PANTHER" id="PTHR34220:SF7">
    <property type="entry name" value="SENSOR HISTIDINE KINASE YPDA"/>
    <property type="match status" value="1"/>
</dbReference>
<evidence type="ECO:0000259" key="2">
    <source>
        <dbReference type="Pfam" id="PF06580"/>
    </source>
</evidence>
<evidence type="ECO:0000313" key="4">
    <source>
        <dbReference type="EMBL" id="KAB1154633.1"/>
    </source>
</evidence>
<dbReference type="Pfam" id="PF07495">
    <property type="entry name" value="Y_Y_Y"/>
    <property type="match status" value="1"/>
</dbReference>
<keyword evidence="1" id="KW-0812">Transmembrane</keyword>
<reference evidence="4 5" key="1">
    <citation type="submission" date="2019-09" db="EMBL/GenBank/DDBJ databases">
        <authorList>
            <person name="Cao W.R."/>
        </authorList>
    </citation>
    <scope>NUCLEOTIDE SEQUENCE [LARGE SCALE GENOMIC DNA]</scope>
    <source>
        <strain evidence="5">a4</strain>
    </source>
</reference>
<keyword evidence="1" id="KW-1133">Transmembrane helix</keyword>
<dbReference type="InterPro" id="IPR015943">
    <property type="entry name" value="WD40/YVTN_repeat-like_dom_sf"/>
</dbReference>
<evidence type="ECO:0000259" key="3">
    <source>
        <dbReference type="Pfam" id="PF07495"/>
    </source>
</evidence>
<proteinExistence type="predicted"/>
<dbReference type="AlphaFoldDB" id="A0A7J5AAY6"/>
<dbReference type="GO" id="GO:0016020">
    <property type="term" value="C:membrane"/>
    <property type="evidence" value="ECO:0007669"/>
    <property type="project" value="InterPro"/>
</dbReference>
<dbReference type="PANTHER" id="PTHR34220">
    <property type="entry name" value="SENSOR HISTIDINE KINASE YPDA"/>
    <property type="match status" value="1"/>
</dbReference>
<keyword evidence="5" id="KW-1185">Reference proteome</keyword>
<dbReference type="InterPro" id="IPR011123">
    <property type="entry name" value="Y_Y_Y"/>
</dbReference>
<accession>A0A7J5AAY6</accession>
<keyword evidence="1" id="KW-0472">Membrane</keyword>
<gene>
    <name evidence="4" type="ORF">F7018_13985</name>
</gene>
<dbReference type="Gene3D" id="3.30.565.10">
    <property type="entry name" value="Histidine kinase-like ATPase, C-terminal domain"/>
    <property type="match status" value="1"/>
</dbReference>
<dbReference type="SUPFAM" id="SSF55874">
    <property type="entry name" value="ATPase domain of HSP90 chaperone/DNA topoisomerase II/histidine kinase"/>
    <property type="match status" value="1"/>
</dbReference>
<sequence length="969" mass="113061">MINKITLYLYFILLFSSAVSFSQHPVFEHLTEKDGLPDIEFYDVLEDEKGYIWLAADKGLFRYDGKEFKNYSHPKKRALSVFGLRLDSQGRVWCNNITGQFFYVENDELKLFIDIEEQANGQLAEFLFFKDYLIIINYWYILNVNLKTKESKLINNNNYIATVFKKKDTLFYLSESKMNYSTNGKTFKRIQSLKNTVKYSGINWRSFKFQNKQFHYSYDFNGDVVKSHKGMLVVEENNELIKVKLPEDLKKHFTIRIFIRNNELWFCTEIGVYICKYENKEIKHVKSYFKGKQITQVITDSNNNYWCSTLRDGIFIIPNIYLNKYKSKDVNQNISAMSKVGKDKVLFGSTNGYLTLLNVVTGEKKDIDVGSKEKVFSIIGLDKEKALISFASNSVILNVNTLKYRKLKSYGNAKDFSLYKDGKIIFAAFAYASINHVKDNEERVRIGGKRSYSAHYSKLSKKIYVGYVDGVKVYDEELNSTPVLYKNKPIFALDIEETADGTIWMSTFKDGLIGVKNGKAYVNYTKENGLISNLTSVIKASENSLWISTNRGIQVLDVKSGTFKNLTKRDGVNSYNISDIVVFDKSVFFSSNKGVFEVDKDKVFKEMDVQDFYFSDVLVNDEHLEIKDTYSLKHNENKIQFKFHANGFLTEESLQYKYRLIKDKKNDKWDVLYKGVDQITFNDLSAGKYRFELKTVDFNGDKESDIKKIDIEIQLPFYKEWWFIISGITSLFLVIWYRFNARLKMLKRKQEEVLERERMQKQLVSSKLESLQSQMNPHFTFNALNSIQNLVLKGDKYKAYDYLTKFSLLIRENLNMSKKSFVHFDEELQLLKKYLELEKLRFKEEFSYKIIGNENVGDIKIPTMIIQPYIENALKHGLLHKEGDDKKVLIEFKQEDVLICIITDNGIGIKAAKELKIQNKVTRESFSTKAIDDKLIFLKEYYKVDIGVSFEDLEEGTRVVVRLPYTIGL</sequence>
<feature type="domain" description="Two component regulator three Y" evidence="3">
    <location>
        <begin position="650"/>
        <end position="713"/>
    </location>
</feature>
<feature type="transmembrane region" description="Helical" evidence="1">
    <location>
        <begin position="721"/>
        <end position="739"/>
    </location>
</feature>
<evidence type="ECO:0000313" key="5">
    <source>
        <dbReference type="Proteomes" id="UP000467305"/>
    </source>
</evidence>
<dbReference type="SUPFAM" id="SSF63829">
    <property type="entry name" value="Calcium-dependent phosphotriesterase"/>
    <property type="match status" value="1"/>
</dbReference>
<evidence type="ECO:0008006" key="6">
    <source>
        <dbReference type="Google" id="ProtNLM"/>
    </source>
</evidence>
<feature type="domain" description="Signal transduction histidine kinase internal region" evidence="2">
    <location>
        <begin position="767"/>
        <end position="846"/>
    </location>
</feature>
<dbReference type="OrthoDB" id="9809670at2"/>
<dbReference type="EMBL" id="WAAU01000028">
    <property type="protein sequence ID" value="KAB1154633.1"/>
    <property type="molecule type" value="Genomic_DNA"/>
</dbReference>
<dbReference type="GO" id="GO:0000155">
    <property type="term" value="F:phosphorelay sensor kinase activity"/>
    <property type="evidence" value="ECO:0007669"/>
    <property type="project" value="InterPro"/>
</dbReference>
<dbReference type="RefSeq" id="WP_150900716.1">
    <property type="nucleotide sequence ID" value="NZ_WAAU01000028.1"/>
</dbReference>
<comment type="caution">
    <text evidence="4">The sequence shown here is derived from an EMBL/GenBank/DDBJ whole genome shotgun (WGS) entry which is preliminary data.</text>
</comment>
<protein>
    <recommendedName>
        <fullName evidence="6">Histidine kinase</fullName>
    </recommendedName>
</protein>
<dbReference type="Pfam" id="PF06580">
    <property type="entry name" value="His_kinase"/>
    <property type="match status" value="1"/>
</dbReference>
<dbReference type="Gene3D" id="2.130.10.10">
    <property type="entry name" value="YVTN repeat-like/Quinoprotein amine dehydrogenase"/>
    <property type="match status" value="3"/>
</dbReference>
<dbReference type="Proteomes" id="UP000467305">
    <property type="component" value="Unassembled WGS sequence"/>
</dbReference>
<evidence type="ECO:0000256" key="1">
    <source>
        <dbReference type="SAM" id="Phobius"/>
    </source>
</evidence>
<organism evidence="4 5">
    <name type="scientific">Tenacibaculum aiptasiae</name>
    <dbReference type="NCBI Taxonomy" id="426481"/>
    <lineage>
        <taxon>Bacteria</taxon>
        <taxon>Pseudomonadati</taxon>
        <taxon>Bacteroidota</taxon>
        <taxon>Flavobacteriia</taxon>
        <taxon>Flavobacteriales</taxon>
        <taxon>Flavobacteriaceae</taxon>
        <taxon>Tenacibaculum</taxon>
    </lineage>
</organism>
<dbReference type="InterPro" id="IPR010559">
    <property type="entry name" value="Sig_transdc_His_kin_internal"/>
</dbReference>